<dbReference type="InterPro" id="IPR028045">
    <property type="entry name" value="HROB"/>
</dbReference>
<proteinExistence type="predicted"/>
<dbReference type="PANTHER" id="PTHR14523">
    <property type="entry name" value="UNCHARACTERIZED PROTEIN C17ORF53 HOMOLOG"/>
    <property type="match status" value="1"/>
</dbReference>
<dbReference type="Pfam" id="PF15072">
    <property type="entry name" value="HROB"/>
    <property type="match status" value="1"/>
</dbReference>
<accession>A0A2U1NW74</accession>
<dbReference type="GO" id="GO:0000725">
    <property type="term" value="P:recombinational repair"/>
    <property type="evidence" value="ECO:0007669"/>
    <property type="project" value="InterPro"/>
</dbReference>
<feature type="domain" description="Homologous recombination OB-fold protein OB-fold" evidence="1">
    <location>
        <begin position="114"/>
        <end position="199"/>
    </location>
</feature>
<organism evidence="2 3">
    <name type="scientific">Artemisia annua</name>
    <name type="common">Sweet wormwood</name>
    <dbReference type="NCBI Taxonomy" id="35608"/>
    <lineage>
        <taxon>Eukaryota</taxon>
        <taxon>Viridiplantae</taxon>
        <taxon>Streptophyta</taxon>
        <taxon>Embryophyta</taxon>
        <taxon>Tracheophyta</taxon>
        <taxon>Spermatophyta</taxon>
        <taxon>Magnoliopsida</taxon>
        <taxon>eudicotyledons</taxon>
        <taxon>Gunneridae</taxon>
        <taxon>Pentapetalae</taxon>
        <taxon>asterids</taxon>
        <taxon>campanulids</taxon>
        <taxon>Asterales</taxon>
        <taxon>Asteraceae</taxon>
        <taxon>Asteroideae</taxon>
        <taxon>Anthemideae</taxon>
        <taxon>Artemisiinae</taxon>
        <taxon>Artemisia</taxon>
    </lineage>
</organism>
<evidence type="ECO:0000313" key="2">
    <source>
        <dbReference type="EMBL" id="PWA77756.1"/>
    </source>
</evidence>
<keyword evidence="3" id="KW-1185">Reference proteome</keyword>
<dbReference type="InterPro" id="IPR058570">
    <property type="entry name" value="HROB_OB"/>
</dbReference>
<protein>
    <recommendedName>
        <fullName evidence="1">Homologous recombination OB-fold protein OB-fold domain-containing protein</fullName>
    </recommendedName>
</protein>
<gene>
    <name evidence="2" type="ORF">CTI12_AA129910</name>
</gene>
<dbReference type="Proteomes" id="UP000245207">
    <property type="component" value="Unassembled WGS sequence"/>
</dbReference>
<comment type="caution">
    <text evidence="2">The sequence shown here is derived from an EMBL/GenBank/DDBJ whole genome shotgun (WGS) entry which is preliminary data.</text>
</comment>
<dbReference type="AlphaFoldDB" id="A0A2U1NW74"/>
<dbReference type="OrthoDB" id="550780at2759"/>
<evidence type="ECO:0000259" key="1">
    <source>
        <dbReference type="Pfam" id="PF15072"/>
    </source>
</evidence>
<name>A0A2U1NW74_ARTAN</name>
<sequence length="279" mass="30268">MNSPSQDEWEQLLDIDDSDLRLSATSQNPNVPNVTKIPGPAGVVLTAMSRKNSDVLEGNDVAMTQEYIRKAVDEGDDPDFRSVPWVNATEFINGNGWMMVGVFADIEKFLNKGKVEKVVGIITSCTPNVLGDLTVTLKDVSGLISGTIHHKVAADEILKMTLTVGSVLVLKNTSVFSPKQSGRHYLNITIRNVVKVFYKDQVLSVTEMSSSYKSSCISRAQSVELYQSSSISRALLVAARPVVPSVSIGVVFNTINSLANNLQFEHSPSLGLRVDGPAE</sequence>
<dbReference type="PANTHER" id="PTHR14523:SF1">
    <property type="entry name" value="HOMOLOGOUS RECOMBINATION OB-FOLD PROTEIN"/>
    <property type="match status" value="1"/>
</dbReference>
<dbReference type="EMBL" id="PKPP01002081">
    <property type="protein sequence ID" value="PWA77756.1"/>
    <property type="molecule type" value="Genomic_DNA"/>
</dbReference>
<evidence type="ECO:0000313" key="3">
    <source>
        <dbReference type="Proteomes" id="UP000245207"/>
    </source>
</evidence>
<reference evidence="2 3" key="1">
    <citation type="journal article" date="2018" name="Mol. Plant">
        <title>The genome of Artemisia annua provides insight into the evolution of Asteraceae family and artemisinin biosynthesis.</title>
        <authorList>
            <person name="Shen Q."/>
            <person name="Zhang L."/>
            <person name="Liao Z."/>
            <person name="Wang S."/>
            <person name="Yan T."/>
            <person name="Shi P."/>
            <person name="Liu M."/>
            <person name="Fu X."/>
            <person name="Pan Q."/>
            <person name="Wang Y."/>
            <person name="Lv Z."/>
            <person name="Lu X."/>
            <person name="Zhang F."/>
            <person name="Jiang W."/>
            <person name="Ma Y."/>
            <person name="Chen M."/>
            <person name="Hao X."/>
            <person name="Li L."/>
            <person name="Tang Y."/>
            <person name="Lv G."/>
            <person name="Zhou Y."/>
            <person name="Sun X."/>
            <person name="Brodelius P.E."/>
            <person name="Rose J.K.C."/>
            <person name="Tang K."/>
        </authorList>
    </citation>
    <scope>NUCLEOTIDE SEQUENCE [LARGE SCALE GENOMIC DNA]</scope>
    <source>
        <strain evidence="3">cv. Huhao1</strain>
        <tissue evidence="2">Leaf</tissue>
    </source>
</reference>